<dbReference type="AlphaFoldDB" id="A0A518DAX5"/>
<proteinExistence type="predicted"/>
<feature type="compositionally biased region" description="Basic and acidic residues" evidence="1">
    <location>
        <begin position="246"/>
        <end position="256"/>
    </location>
</feature>
<dbReference type="KEGG" id="pnd:Pla175_19980"/>
<accession>A0A518DAX5</accession>
<dbReference type="Pfam" id="PF02151">
    <property type="entry name" value="UVR"/>
    <property type="match status" value="1"/>
</dbReference>
<evidence type="ECO:0000259" key="2">
    <source>
        <dbReference type="PROSITE" id="PS50151"/>
    </source>
</evidence>
<reference evidence="3 4" key="1">
    <citation type="submission" date="2019-02" db="EMBL/GenBank/DDBJ databases">
        <title>Deep-cultivation of Planctomycetes and their phenomic and genomic characterization uncovers novel biology.</title>
        <authorList>
            <person name="Wiegand S."/>
            <person name="Jogler M."/>
            <person name="Boedeker C."/>
            <person name="Pinto D."/>
            <person name="Vollmers J."/>
            <person name="Rivas-Marin E."/>
            <person name="Kohn T."/>
            <person name="Peeters S.H."/>
            <person name="Heuer A."/>
            <person name="Rast P."/>
            <person name="Oberbeckmann S."/>
            <person name="Bunk B."/>
            <person name="Jeske O."/>
            <person name="Meyerdierks A."/>
            <person name="Storesund J.E."/>
            <person name="Kallscheuer N."/>
            <person name="Luecker S."/>
            <person name="Lage O.M."/>
            <person name="Pohl T."/>
            <person name="Merkel B.J."/>
            <person name="Hornburger P."/>
            <person name="Mueller R.-W."/>
            <person name="Bruemmer F."/>
            <person name="Labrenz M."/>
            <person name="Spormann A.M."/>
            <person name="Op den Camp H."/>
            <person name="Overmann J."/>
            <person name="Amann R."/>
            <person name="Jetten M.S.M."/>
            <person name="Mascher T."/>
            <person name="Medema M.H."/>
            <person name="Devos D.P."/>
            <person name="Kaster A.-K."/>
            <person name="Ovreas L."/>
            <person name="Rohde M."/>
            <person name="Galperin M.Y."/>
            <person name="Jogler C."/>
        </authorList>
    </citation>
    <scope>NUCLEOTIDE SEQUENCE [LARGE SCALE GENOMIC DNA]</scope>
    <source>
        <strain evidence="3 4">Pla175</strain>
    </source>
</reference>
<sequence length="275" mass="31357">MASKDLQPILADWPFDPSGLSVRAIQGEDGVPKIQLRIDLGVMQMNRDGRPDGQTFDGAESLLDFCRNRQREHDTANPDGAPYQLDSMACSELMREGAQFYHRYICFWRLGWYELCARDTRRNLRLFEFVQRHAAHERDKRQFDQWRPYVTMMHARAVATPLIELRQWDAALGAITAGVVSIEAFLDERGQQDQADEVSELVSLRRWRTEVEGLAGEEGPTVDAAAIDPAARLERRLEEAVAEERYEEASRLRDQLENLGGPHAPIDPHDADSQP</sequence>
<feature type="compositionally biased region" description="Basic and acidic residues" evidence="1">
    <location>
        <begin position="266"/>
        <end position="275"/>
    </location>
</feature>
<keyword evidence="4" id="KW-1185">Reference proteome</keyword>
<dbReference type="InterPro" id="IPR001943">
    <property type="entry name" value="UVR_dom"/>
</dbReference>
<name>A0A518DAX5_9BACT</name>
<protein>
    <submittedName>
        <fullName evidence="3">UvrB/uvrC motif protein</fullName>
    </submittedName>
</protein>
<evidence type="ECO:0000313" key="3">
    <source>
        <dbReference type="EMBL" id="QDU88618.1"/>
    </source>
</evidence>
<feature type="domain" description="UVR" evidence="2">
    <location>
        <begin position="227"/>
        <end position="262"/>
    </location>
</feature>
<dbReference type="RefSeq" id="WP_231954314.1">
    <property type="nucleotide sequence ID" value="NZ_CP036291.1"/>
</dbReference>
<organism evidence="3 4">
    <name type="scientific">Pirellulimonas nuda</name>
    <dbReference type="NCBI Taxonomy" id="2528009"/>
    <lineage>
        <taxon>Bacteria</taxon>
        <taxon>Pseudomonadati</taxon>
        <taxon>Planctomycetota</taxon>
        <taxon>Planctomycetia</taxon>
        <taxon>Pirellulales</taxon>
        <taxon>Lacipirellulaceae</taxon>
        <taxon>Pirellulimonas</taxon>
    </lineage>
</organism>
<dbReference type="PROSITE" id="PS50151">
    <property type="entry name" value="UVR"/>
    <property type="match status" value="1"/>
</dbReference>
<gene>
    <name evidence="3" type="ORF">Pla175_19980</name>
</gene>
<evidence type="ECO:0000256" key="1">
    <source>
        <dbReference type="SAM" id="MobiDB-lite"/>
    </source>
</evidence>
<feature type="region of interest" description="Disordered" evidence="1">
    <location>
        <begin position="246"/>
        <end position="275"/>
    </location>
</feature>
<evidence type="ECO:0000313" key="4">
    <source>
        <dbReference type="Proteomes" id="UP000317429"/>
    </source>
</evidence>
<dbReference type="Proteomes" id="UP000317429">
    <property type="component" value="Chromosome"/>
</dbReference>
<dbReference type="EMBL" id="CP036291">
    <property type="protein sequence ID" value="QDU88618.1"/>
    <property type="molecule type" value="Genomic_DNA"/>
</dbReference>